<sequence>MTALSLQAVRIRANVSDLPLFAWADSRPSMHRRRRGAKPAPKHCRDCGCQINRSSRGRCKACAHIGLKRECPDDFLAMLRRFGSQGAAQHYRASLATVTRWRRELKLQPQARMKKGIGQSRPDRGFVPRPMIHNRDMTLAGQAADYLRRFGSVYRCDETGSPKPKGTHWRRNYAVLSDEQLIARAEKLGWKREFM</sequence>
<evidence type="ECO:0000313" key="2">
    <source>
        <dbReference type="Proteomes" id="UP000583556"/>
    </source>
</evidence>
<dbReference type="AlphaFoldDB" id="A0A7Y0GA73"/>
<dbReference type="EMBL" id="JABBGM010000003">
    <property type="protein sequence ID" value="NML93788.1"/>
    <property type="molecule type" value="Genomic_DNA"/>
</dbReference>
<keyword evidence="2" id="KW-1185">Reference proteome</keyword>
<protein>
    <submittedName>
        <fullName evidence="1">Uncharacterized protein</fullName>
    </submittedName>
</protein>
<organism evidence="1 2">
    <name type="scientific">Novosphingobium olei</name>
    <dbReference type="NCBI Taxonomy" id="2728851"/>
    <lineage>
        <taxon>Bacteria</taxon>
        <taxon>Pseudomonadati</taxon>
        <taxon>Pseudomonadota</taxon>
        <taxon>Alphaproteobacteria</taxon>
        <taxon>Sphingomonadales</taxon>
        <taxon>Sphingomonadaceae</taxon>
        <taxon>Novosphingobium</taxon>
    </lineage>
</organism>
<evidence type="ECO:0000313" key="1">
    <source>
        <dbReference type="EMBL" id="NML93788.1"/>
    </source>
</evidence>
<name>A0A7Y0GA73_9SPHN</name>
<reference evidence="1 2" key="1">
    <citation type="submission" date="2020-04" db="EMBL/GenBank/DDBJ databases">
        <title>Novosphingobium sp. TW-4 isolated from soil.</title>
        <authorList>
            <person name="Dahal R.H."/>
            <person name="Chaudhary D.K."/>
        </authorList>
    </citation>
    <scope>NUCLEOTIDE SEQUENCE [LARGE SCALE GENOMIC DNA]</scope>
    <source>
        <strain evidence="1 2">TW-4</strain>
    </source>
</reference>
<dbReference type="Proteomes" id="UP000583556">
    <property type="component" value="Unassembled WGS sequence"/>
</dbReference>
<accession>A0A7Y0GA73</accession>
<gene>
    <name evidence="1" type="ORF">HHL27_08925</name>
</gene>
<proteinExistence type="predicted"/>
<dbReference type="RefSeq" id="WP_169493053.1">
    <property type="nucleotide sequence ID" value="NZ_JABBGM010000003.1"/>
</dbReference>
<comment type="caution">
    <text evidence="1">The sequence shown here is derived from an EMBL/GenBank/DDBJ whole genome shotgun (WGS) entry which is preliminary data.</text>
</comment>